<dbReference type="PANTHER" id="PTHR37042">
    <property type="entry name" value="OUTER MEMBRANE PROTEIN RV1973"/>
    <property type="match status" value="1"/>
</dbReference>
<dbReference type="PANTHER" id="PTHR37042:SF4">
    <property type="entry name" value="OUTER MEMBRANE PROTEIN RV1973"/>
    <property type="match status" value="1"/>
</dbReference>
<feature type="transmembrane region" description="Helical" evidence="3">
    <location>
        <begin position="34"/>
        <end position="53"/>
    </location>
</feature>
<gene>
    <name evidence="4" type="ORF">EPD65_00125</name>
</gene>
<accession>A0A4R1CI82</accession>
<keyword evidence="5" id="KW-1185">Reference proteome</keyword>
<keyword evidence="3" id="KW-0812">Transmembrane</keyword>
<reference evidence="4 5" key="1">
    <citation type="submission" date="2019-03" db="EMBL/GenBank/DDBJ databases">
        <authorList>
            <person name="Kim M.K.M."/>
        </authorList>
    </citation>
    <scope>NUCLEOTIDE SEQUENCE [LARGE SCALE GENOMIC DNA]</scope>
    <source>
        <strain evidence="4 5">18JY15-6</strain>
    </source>
</reference>
<proteinExistence type="predicted"/>
<name>A0A4R1CI82_9ACTN</name>
<keyword evidence="3" id="KW-1133">Transmembrane helix</keyword>
<evidence type="ECO:0008006" key="6">
    <source>
        <dbReference type="Google" id="ProtNLM"/>
    </source>
</evidence>
<keyword evidence="2 3" id="KW-0472">Membrane</keyword>
<dbReference type="AlphaFoldDB" id="A0A4R1CI82"/>
<dbReference type="EMBL" id="SJZJ01000001">
    <property type="protein sequence ID" value="TCJ31020.1"/>
    <property type="molecule type" value="Genomic_DNA"/>
</dbReference>
<dbReference type="Proteomes" id="UP000295453">
    <property type="component" value="Unassembled WGS sequence"/>
</dbReference>
<organism evidence="4 5">
    <name type="scientific">Nocardioides jejuensis</name>
    <dbReference type="NCBI Taxonomy" id="2502782"/>
    <lineage>
        <taxon>Bacteria</taxon>
        <taxon>Bacillati</taxon>
        <taxon>Actinomycetota</taxon>
        <taxon>Actinomycetes</taxon>
        <taxon>Propionibacteriales</taxon>
        <taxon>Nocardioidaceae</taxon>
        <taxon>Nocardioides</taxon>
    </lineage>
</organism>
<dbReference type="OrthoDB" id="5188486at2"/>
<evidence type="ECO:0000313" key="4">
    <source>
        <dbReference type="EMBL" id="TCJ31020.1"/>
    </source>
</evidence>
<evidence type="ECO:0000256" key="2">
    <source>
        <dbReference type="ARBA" id="ARBA00023136"/>
    </source>
</evidence>
<evidence type="ECO:0000313" key="5">
    <source>
        <dbReference type="Proteomes" id="UP000295453"/>
    </source>
</evidence>
<evidence type="ECO:0000256" key="3">
    <source>
        <dbReference type="SAM" id="Phobius"/>
    </source>
</evidence>
<protein>
    <recommendedName>
        <fullName evidence="6">Mce-associated membrane protein</fullName>
    </recommendedName>
</protein>
<comment type="subcellular location">
    <subcellularLocation>
        <location evidence="1">Membrane</location>
    </subcellularLocation>
</comment>
<comment type="caution">
    <text evidence="4">The sequence shown here is derived from an EMBL/GenBank/DDBJ whole genome shotgun (WGS) entry which is preliminary data.</text>
</comment>
<sequence length="183" mass="19354">MTVLDEETPAARSLTLPALRPTFLRRGPAGSRRAWLVAAAVLVVAAVVLAVLVHRGQALDTARAEAASSARTRIPALLSYRHDDLGHDLAHAVDQTTGSFRSDYEALVAKTVRPTAERRKVDTTATVSGLGVVRASASRVVVLAFLTQSTARAGGAPVVSGSRVEVTMVRVGDRWLIGDLKPV</sequence>
<evidence type="ECO:0000256" key="1">
    <source>
        <dbReference type="ARBA" id="ARBA00004370"/>
    </source>
</evidence>
<dbReference type="RefSeq" id="WP_131580708.1">
    <property type="nucleotide sequence ID" value="NZ_SJZJ01000001.1"/>
</dbReference>
<dbReference type="GO" id="GO:0016020">
    <property type="term" value="C:membrane"/>
    <property type="evidence" value="ECO:0007669"/>
    <property type="project" value="UniProtKB-SubCell"/>
</dbReference>